<evidence type="ECO:0000313" key="8">
    <source>
        <dbReference type="Proteomes" id="UP001153712"/>
    </source>
</evidence>
<protein>
    <recommendedName>
        <fullName evidence="6">LRRCT domain-containing protein</fullName>
    </recommendedName>
</protein>
<dbReference type="AlphaFoldDB" id="A0A9N9TUI7"/>
<proteinExistence type="predicted"/>
<dbReference type="InterPro" id="IPR001611">
    <property type="entry name" value="Leu-rich_rpt"/>
</dbReference>
<dbReference type="PANTHER" id="PTHR24369:SF210">
    <property type="entry name" value="CHAOPTIN-RELATED"/>
    <property type="match status" value="1"/>
</dbReference>
<dbReference type="SUPFAM" id="SSF52058">
    <property type="entry name" value="L domain-like"/>
    <property type="match status" value="1"/>
</dbReference>
<sequence>MWRLMLVLMWRCASSAIPSPGPDLWRCPEIDSQPTVECTCDMPHTLRCTGDKTALAIIGETLREKASHSISLLDCTVQNVTSITEPILDGVALHGLVISSGVLRKIDKKAFEKLAAPLQALGLPNNKLDNVPTIALQSLPELDRLDLSGNQLVHLDMSSFEGLRNLSFIDVSNNQIATVTPDAFDDLPQLKTLRLRANRLTMPTVAKLNPLPTVEQLDLSENSLVGPLGPITFSKMERLDDLQLSHNTLSSIKMGCLRGLTALTSLRLQHNQIDVIEDHAFSHLTGLRTLELAHNRIVAVSGASLAHLQKLTFLDLRHNFLRAVTADLVQPLKCLKTLKLDENDISIVASDAFKPTTLLEHLTLSENPLNCDCSLSDFAEWLTNSTLDKDDKSTAVCTTPPHLENGLLAEMPSYTLVCGDDDDTVAAPLSSPFKAKINLKEFAYDGEEIRFTWSVEDDFTSYTCDAVFIYEEEGPNEVLVESHPVKCNSSEQEDPKVLYVTVPEVRQLRADRSYRYCIVLLEAVQADDVSLILGCSDILPLVRIDRVKVQKVVGSLPKILSVMANLSESGVLSIDVKVYPGEDCELNVGIFERGALLSQRTINCLNPTYSFFGLHSDGPYRVCANIVSSSPSIDVNKSKCATVFKPVSGGGFTGLDLAFVVVFLVLCIVVIALVWGMKKILMKSKMQTHQCYLPPDCDEHVQHNRYVKLQATTKL</sequence>
<evidence type="ECO:0000256" key="2">
    <source>
        <dbReference type="ARBA" id="ARBA00022729"/>
    </source>
</evidence>
<keyword evidence="4" id="KW-1133">Transmembrane helix</keyword>
<keyword evidence="2 5" id="KW-0732">Signal</keyword>
<dbReference type="PANTHER" id="PTHR24369">
    <property type="entry name" value="ANTIGEN BSP, PUTATIVE-RELATED"/>
    <property type="match status" value="1"/>
</dbReference>
<accession>A0A9N9TUI7</accession>
<evidence type="ECO:0000256" key="4">
    <source>
        <dbReference type="SAM" id="Phobius"/>
    </source>
</evidence>
<dbReference type="InterPro" id="IPR003591">
    <property type="entry name" value="Leu-rich_rpt_typical-subtyp"/>
</dbReference>
<dbReference type="InterPro" id="IPR050541">
    <property type="entry name" value="LRR_TM_domain-containing"/>
</dbReference>
<name>A0A9N9TUI7_PHYSR</name>
<feature type="domain" description="LRRCT" evidence="6">
    <location>
        <begin position="367"/>
        <end position="419"/>
    </location>
</feature>
<dbReference type="SMART" id="SM00369">
    <property type="entry name" value="LRR_TYP"/>
    <property type="match status" value="8"/>
</dbReference>
<keyword evidence="8" id="KW-1185">Reference proteome</keyword>
<dbReference type="OrthoDB" id="2151624at2759"/>
<organism evidence="7 8">
    <name type="scientific">Phyllotreta striolata</name>
    <name type="common">Striped flea beetle</name>
    <name type="synonym">Crioceris striolata</name>
    <dbReference type="NCBI Taxonomy" id="444603"/>
    <lineage>
        <taxon>Eukaryota</taxon>
        <taxon>Metazoa</taxon>
        <taxon>Ecdysozoa</taxon>
        <taxon>Arthropoda</taxon>
        <taxon>Hexapoda</taxon>
        <taxon>Insecta</taxon>
        <taxon>Pterygota</taxon>
        <taxon>Neoptera</taxon>
        <taxon>Endopterygota</taxon>
        <taxon>Coleoptera</taxon>
        <taxon>Polyphaga</taxon>
        <taxon>Cucujiformia</taxon>
        <taxon>Chrysomeloidea</taxon>
        <taxon>Chrysomelidae</taxon>
        <taxon>Galerucinae</taxon>
        <taxon>Alticini</taxon>
        <taxon>Phyllotreta</taxon>
    </lineage>
</organism>
<keyword evidence="3" id="KW-0677">Repeat</keyword>
<evidence type="ECO:0000256" key="1">
    <source>
        <dbReference type="ARBA" id="ARBA00022614"/>
    </source>
</evidence>
<gene>
    <name evidence="7" type="ORF">PHYEVI_LOCUS9989</name>
</gene>
<feature type="signal peptide" evidence="5">
    <location>
        <begin position="1"/>
        <end position="15"/>
    </location>
</feature>
<evidence type="ECO:0000313" key="7">
    <source>
        <dbReference type="EMBL" id="CAG9863705.1"/>
    </source>
</evidence>
<keyword evidence="4" id="KW-0472">Membrane</keyword>
<dbReference type="Gene3D" id="3.80.10.10">
    <property type="entry name" value="Ribonuclease Inhibitor"/>
    <property type="match status" value="2"/>
</dbReference>
<dbReference type="SMART" id="SM00082">
    <property type="entry name" value="LRRCT"/>
    <property type="match status" value="1"/>
</dbReference>
<keyword evidence="1" id="KW-0433">Leucine-rich repeat</keyword>
<reference evidence="7" key="1">
    <citation type="submission" date="2022-01" db="EMBL/GenBank/DDBJ databases">
        <authorList>
            <person name="King R."/>
        </authorList>
    </citation>
    <scope>NUCLEOTIDE SEQUENCE</scope>
</reference>
<feature type="chain" id="PRO_5040194436" description="LRRCT domain-containing protein" evidence="5">
    <location>
        <begin position="16"/>
        <end position="715"/>
    </location>
</feature>
<evidence type="ECO:0000256" key="3">
    <source>
        <dbReference type="ARBA" id="ARBA00022737"/>
    </source>
</evidence>
<dbReference type="GO" id="GO:0005886">
    <property type="term" value="C:plasma membrane"/>
    <property type="evidence" value="ECO:0007669"/>
    <property type="project" value="TreeGrafter"/>
</dbReference>
<dbReference type="EMBL" id="OU900100">
    <property type="protein sequence ID" value="CAG9863705.1"/>
    <property type="molecule type" value="Genomic_DNA"/>
</dbReference>
<evidence type="ECO:0000256" key="5">
    <source>
        <dbReference type="SAM" id="SignalP"/>
    </source>
</evidence>
<keyword evidence="4" id="KW-0812">Transmembrane</keyword>
<dbReference type="InterPro" id="IPR032675">
    <property type="entry name" value="LRR_dom_sf"/>
</dbReference>
<feature type="transmembrane region" description="Helical" evidence="4">
    <location>
        <begin position="657"/>
        <end position="677"/>
    </location>
</feature>
<dbReference type="Proteomes" id="UP001153712">
    <property type="component" value="Chromosome 7"/>
</dbReference>
<evidence type="ECO:0000259" key="6">
    <source>
        <dbReference type="SMART" id="SM00082"/>
    </source>
</evidence>
<dbReference type="FunFam" id="3.80.10.10:FF:001164">
    <property type="entry name" value="GH01279p"/>
    <property type="match status" value="1"/>
</dbReference>
<dbReference type="SMART" id="SM00365">
    <property type="entry name" value="LRR_SD22"/>
    <property type="match status" value="4"/>
</dbReference>
<dbReference type="Pfam" id="PF13855">
    <property type="entry name" value="LRR_8"/>
    <property type="match status" value="2"/>
</dbReference>
<dbReference type="InterPro" id="IPR000483">
    <property type="entry name" value="Cys-rich_flank_reg_C"/>
</dbReference>